<dbReference type="HOGENOM" id="CLU_2478262_0_0_9"/>
<dbReference type="AlphaFoldDB" id="Q24XQ9"/>
<gene>
    <name evidence="2" type="ordered locus">DSY1394</name>
</gene>
<protein>
    <submittedName>
        <fullName evidence="2">Uncharacterized protein</fullName>
    </submittedName>
</protein>
<feature type="transmembrane region" description="Helical" evidence="1">
    <location>
        <begin position="21"/>
        <end position="39"/>
    </location>
</feature>
<sequence>MRSSLRRSLWPGRTRSVLFRLRFRQLCPTLFTCFIGRWIKDIALGAFGHQLSKGWGSETHFLIPPLLLRFSFDTLYIVIYCIFRARFAKALVGLF</sequence>
<dbReference type="Proteomes" id="UP000001946">
    <property type="component" value="Chromosome"/>
</dbReference>
<accession>Q24XQ9</accession>
<dbReference type="EMBL" id="AP008230">
    <property type="protein sequence ID" value="BAE83183.1"/>
    <property type="molecule type" value="Genomic_DNA"/>
</dbReference>
<keyword evidence="3" id="KW-1185">Reference proteome</keyword>
<keyword evidence="1" id="KW-0812">Transmembrane</keyword>
<organism evidence="2 3">
    <name type="scientific">Desulfitobacterium hafniense (strain Y51)</name>
    <dbReference type="NCBI Taxonomy" id="138119"/>
    <lineage>
        <taxon>Bacteria</taxon>
        <taxon>Bacillati</taxon>
        <taxon>Bacillota</taxon>
        <taxon>Clostridia</taxon>
        <taxon>Eubacteriales</taxon>
        <taxon>Desulfitobacteriaceae</taxon>
        <taxon>Desulfitobacterium</taxon>
    </lineage>
</organism>
<proteinExistence type="predicted"/>
<keyword evidence="1" id="KW-1133">Transmembrane helix</keyword>
<evidence type="ECO:0000256" key="1">
    <source>
        <dbReference type="SAM" id="Phobius"/>
    </source>
</evidence>
<name>Q24XQ9_DESHY</name>
<evidence type="ECO:0000313" key="3">
    <source>
        <dbReference type="Proteomes" id="UP000001946"/>
    </source>
</evidence>
<keyword evidence="1" id="KW-0472">Membrane</keyword>
<feature type="transmembrane region" description="Helical" evidence="1">
    <location>
        <begin position="59"/>
        <end position="83"/>
    </location>
</feature>
<dbReference type="KEGG" id="dsy:DSY1394"/>
<dbReference type="STRING" id="138119.DSY1394"/>
<evidence type="ECO:0000313" key="2">
    <source>
        <dbReference type="EMBL" id="BAE83183.1"/>
    </source>
</evidence>
<reference evidence="2 3" key="1">
    <citation type="journal article" date="2006" name="J. Bacteriol.">
        <title>Complete genome sequence of the dehalorespiring bacterium Desulfitobacterium hafniense Y51 and comparison with Dehalococcoides ethenogenes 195.</title>
        <authorList>
            <person name="Nonaka H."/>
            <person name="Keresztes G."/>
            <person name="Shinoda Y."/>
            <person name="Ikenaga Y."/>
            <person name="Abe M."/>
            <person name="Naito K."/>
            <person name="Inatomi K."/>
            <person name="Furukawa K."/>
            <person name="Inui M."/>
            <person name="Yukawa H."/>
        </authorList>
    </citation>
    <scope>NUCLEOTIDE SEQUENCE [LARGE SCALE GENOMIC DNA]</scope>
    <source>
        <strain evidence="2 3">Y51</strain>
    </source>
</reference>